<evidence type="ECO:0000256" key="2">
    <source>
        <dbReference type="SAM" id="SignalP"/>
    </source>
</evidence>
<dbReference type="Proteomes" id="UP001143309">
    <property type="component" value="Unassembled WGS sequence"/>
</dbReference>
<evidence type="ECO:0000313" key="3">
    <source>
        <dbReference type="EMBL" id="GLK79364.1"/>
    </source>
</evidence>
<reference evidence="3" key="1">
    <citation type="journal article" date="2014" name="Int. J. Syst. Evol. Microbiol.">
        <title>Complete genome sequence of Corynebacterium casei LMG S-19264T (=DSM 44701T), isolated from a smear-ripened cheese.</title>
        <authorList>
            <consortium name="US DOE Joint Genome Institute (JGI-PGF)"/>
            <person name="Walter F."/>
            <person name="Albersmeier A."/>
            <person name="Kalinowski J."/>
            <person name="Ruckert C."/>
        </authorList>
    </citation>
    <scope>NUCLEOTIDE SEQUENCE</scope>
    <source>
        <strain evidence="3">VKM B-2748</strain>
    </source>
</reference>
<sequence length="513" mass="55154">MPTRRALSTAALALAALCAAVGARAQESGDLGLRGGATTAGAGAADAGAADEPLRRLDDRALAGGDYGTADAPLAGGGYGGEAQPDRRATEPPASTIDVGNPFARRPALSTGANALRPRRSIPADDPYAPRGVRAGTFTLRPTLESAVGYDSNPDRDPVGGKSSKFYRLRGDIEATSDWSRHELRAQATGQIRRYVDLDAPGYEPEVNATADGRIDVTERTQIVTQLRASITTSRPGDPDTPTDIDGDEISRSYGATLGVAQRFNRLSLRLDGLADRYLYDDSKLLDGSTLDNSDRVYNAYQLRLRAAYEVSPALAPFAEIAVDTRDYDRRFGDDIVGDGADASRRRLGSDGWALRGGARFEATRLVTGELAVGYGRQTPKDDRLKPVDGLLFDGSVAWAPTALTTVRLNARSSIDETVTEGSGGILRRSVGVAVEHALRRNLLLTGRVDYETADYKGADRTDDTLVLGLEAEYRLNRTLALISSFQHERRYSNLPGEDYDASIIEFGLRVRQ</sequence>
<organism evidence="3 4">
    <name type="scientific">Methylopila turkensis</name>
    <dbReference type="NCBI Taxonomy" id="1437816"/>
    <lineage>
        <taxon>Bacteria</taxon>
        <taxon>Pseudomonadati</taxon>
        <taxon>Pseudomonadota</taxon>
        <taxon>Alphaproteobacteria</taxon>
        <taxon>Hyphomicrobiales</taxon>
        <taxon>Methylopilaceae</taxon>
        <taxon>Methylopila</taxon>
    </lineage>
</organism>
<feature type="chain" id="PRO_5040882872" evidence="2">
    <location>
        <begin position="26"/>
        <end position="513"/>
    </location>
</feature>
<reference evidence="3" key="2">
    <citation type="submission" date="2023-01" db="EMBL/GenBank/DDBJ databases">
        <authorList>
            <person name="Sun Q."/>
            <person name="Evtushenko L."/>
        </authorList>
    </citation>
    <scope>NUCLEOTIDE SEQUENCE</scope>
    <source>
        <strain evidence="3">VKM B-2748</strain>
    </source>
</reference>
<dbReference type="AlphaFoldDB" id="A0A9W6JNF5"/>
<evidence type="ECO:0000313" key="4">
    <source>
        <dbReference type="Proteomes" id="UP001143309"/>
    </source>
</evidence>
<proteinExistence type="predicted"/>
<dbReference type="Pfam" id="PF10082">
    <property type="entry name" value="BBP2_2"/>
    <property type="match status" value="1"/>
</dbReference>
<evidence type="ECO:0000256" key="1">
    <source>
        <dbReference type="SAM" id="MobiDB-lite"/>
    </source>
</evidence>
<accession>A0A9W6JNF5</accession>
<dbReference type="InterPro" id="IPR018759">
    <property type="entry name" value="BBP2_2"/>
</dbReference>
<dbReference type="SUPFAM" id="SSF103515">
    <property type="entry name" value="Autotransporter"/>
    <property type="match status" value="1"/>
</dbReference>
<dbReference type="InterPro" id="IPR036709">
    <property type="entry name" value="Autotransporte_beta_dom_sf"/>
</dbReference>
<name>A0A9W6JNF5_9HYPH</name>
<protein>
    <submittedName>
        <fullName evidence="3">Membrane protein</fullName>
    </submittedName>
</protein>
<gene>
    <name evidence="3" type="ORF">GCM10008174_11050</name>
</gene>
<dbReference type="RefSeq" id="WP_271199824.1">
    <property type="nucleotide sequence ID" value="NZ_BSFL01000001.1"/>
</dbReference>
<keyword evidence="4" id="KW-1185">Reference proteome</keyword>
<comment type="caution">
    <text evidence="3">The sequence shown here is derived from an EMBL/GenBank/DDBJ whole genome shotgun (WGS) entry which is preliminary data.</text>
</comment>
<keyword evidence="2" id="KW-0732">Signal</keyword>
<feature type="region of interest" description="Disordered" evidence="1">
    <location>
        <begin position="68"/>
        <end position="134"/>
    </location>
</feature>
<dbReference type="EMBL" id="BSFL01000001">
    <property type="protein sequence ID" value="GLK79364.1"/>
    <property type="molecule type" value="Genomic_DNA"/>
</dbReference>
<feature type="signal peptide" evidence="2">
    <location>
        <begin position="1"/>
        <end position="25"/>
    </location>
</feature>